<dbReference type="RefSeq" id="WP_021031635.1">
    <property type="nucleotide sequence ID" value="NZ_AFNV02000012.1"/>
</dbReference>
<dbReference type="STRING" id="1033802.SSPSH_001993"/>
<name>U2FT31_9GAMM</name>
<organism evidence="6 7">
    <name type="scientific">Salinisphaera shabanensis E1L3A</name>
    <dbReference type="NCBI Taxonomy" id="1033802"/>
    <lineage>
        <taxon>Bacteria</taxon>
        <taxon>Pseudomonadati</taxon>
        <taxon>Pseudomonadota</taxon>
        <taxon>Gammaproteobacteria</taxon>
        <taxon>Salinisphaerales</taxon>
        <taxon>Salinisphaeraceae</taxon>
        <taxon>Salinisphaera</taxon>
    </lineage>
</organism>
<proteinExistence type="inferred from homology"/>
<dbReference type="Pfam" id="PF00126">
    <property type="entry name" value="HTH_1"/>
    <property type="match status" value="1"/>
</dbReference>
<dbReference type="InterPro" id="IPR005119">
    <property type="entry name" value="LysR_subst-bd"/>
</dbReference>
<evidence type="ECO:0000313" key="6">
    <source>
        <dbReference type="EMBL" id="ERJ19154.1"/>
    </source>
</evidence>
<dbReference type="Pfam" id="PF03466">
    <property type="entry name" value="LysR_substrate"/>
    <property type="match status" value="1"/>
</dbReference>
<accession>U2FT31</accession>
<dbReference type="PROSITE" id="PS50931">
    <property type="entry name" value="HTH_LYSR"/>
    <property type="match status" value="1"/>
</dbReference>
<dbReference type="PANTHER" id="PTHR30126:SF4">
    <property type="entry name" value="LYSR FAMILY TRANSCRIPTIONAL REGULATOR"/>
    <property type="match status" value="1"/>
</dbReference>
<dbReference type="SUPFAM" id="SSF46785">
    <property type="entry name" value="Winged helix' DNA-binding domain"/>
    <property type="match status" value="1"/>
</dbReference>
<keyword evidence="4" id="KW-0804">Transcription</keyword>
<dbReference type="InterPro" id="IPR000847">
    <property type="entry name" value="LysR_HTH_N"/>
</dbReference>
<protein>
    <submittedName>
        <fullName evidence="6">Transcriptional regulator LysR family protein</fullName>
    </submittedName>
</protein>
<feature type="domain" description="HTH lysR-type" evidence="5">
    <location>
        <begin position="8"/>
        <end position="65"/>
    </location>
</feature>
<evidence type="ECO:0000256" key="4">
    <source>
        <dbReference type="ARBA" id="ARBA00023163"/>
    </source>
</evidence>
<reference evidence="6 7" key="2">
    <citation type="journal article" date="2013" name="PLoS ONE">
        <title>INDIGO - INtegrated Data Warehouse of MIcrobial GenOmes with Examples from the Red Sea Extremophiles.</title>
        <authorList>
            <person name="Alam I."/>
            <person name="Antunes A."/>
            <person name="Kamau A.A."/>
            <person name="Ba Alawi W."/>
            <person name="Kalkatawi M."/>
            <person name="Stingl U."/>
            <person name="Bajic V.B."/>
        </authorList>
    </citation>
    <scope>NUCLEOTIDE SEQUENCE [LARGE SCALE GENOMIC DNA]</scope>
    <source>
        <strain evidence="6 7">E1L3A</strain>
    </source>
</reference>
<evidence type="ECO:0000313" key="7">
    <source>
        <dbReference type="Proteomes" id="UP000006242"/>
    </source>
</evidence>
<keyword evidence="7" id="KW-1185">Reference proteome</keyword>
<evidence type="ECO:0000256" key="2">
    <source>
        <dbReference type="ARBA" id="ARBA00023015"/>
    </source>
</evidence>
<keyword evidence="3" id="KW-0238">DNA-binding</keyword>
<reference evidence="6 7" key="1">
    <citation type="journal article" date="2011" name="J. Bacteriol.">
        <title>Genome sequence of Salinisphaera shabanensis, a gammaproteobacterium from the harsh, variable environment of the brine-seawater interface of the Shaban Deep in the Red Sea.</title>
        <authorList>
            <person name="Antunes A."/>
            <person name="Alam I."/>
            <person name="Bajic V.B."/>
            <person name="Stingl U."/>
        </authorList>
    </citation>
    <scope>NUCLEOTIDE SEQUENCE [LARGE SCALE GENOMIC DNA]</scope>
    <source>
        <strain evidence="6 7">E1L3A</strain>
    </source>
</reference>
<dbReference type="Gene3D" id="3.40.190.290">
    <property type="match status" value="1"/>
</dbReference>
<dbReference type="EMBL" id="AFNV02000012">
    <property type="protein sequence ID" value="ERJ19154.1"/>
    <property type="molecule type" value="Genomic_DNA"/>
</dbReference>
<evidence type="ECO:0000256" key="1">
    <source>
        <dbReference type="ARBA" id="ARBA00009437"/>
    </source>
</evidence>
<dbReference type="PANTHER" id="PTHR30126">
    <property type="entry name" value="HTH-TYPE TRANSCRIPTIONAL REGULATOR"/>
    <property type="match status" value="1"/>
</dbReference>
<keyword evidence="2" id="KW-0805">Transcription regulation</keyword>
<dbReference type="eggNOG" id="COG0583">
    <property type="taxonomic scope" value="Bacteria"/>
</dbReference>
<gene>
    <name evidence="6" type="ORF">SSPSH_001993</name>
</gene>
<sequence length="301" mass="32601">MATQGSPVRLEALEALDAIARYGSFAAAAASLYRVPSAISYTINQLESDLGITVFDRSGHRAVLTPAGQLLLDEGRRILTASRELGAAARRLADNWEPELRLALNGLIAPRELWPALADFHRAHPAINVRLREEILGGTWEALIEDQVDLAIGVADPPTKTGIQRALFNPVEFVFCCAPNHPLAAHEQPLTEDALRMHRAVVVADSARALAPRSAGLLDGQPRLTVASMHSKIEAIEQGLGVGHCPAGWVRDHLQAGRLVTCELATPRAVQPSYLLWKSTTAGRGLQWFINRLAAPTNPRV</sequence>
<dbReference type="Proteomes" id="UP000006242">
    <property type="component" value="Unassembled WGS sequence"/>
</dbReference>
<dbReference type="GO" id="GO:0003700">
    <property type="term" value="F:DNA-binding transcription factor activity"/>
    <property type="evidence" value="ECO:0007669"/>
    <property type="project" value="InterPro"/>
</dbReference>
<dbReference type="InterPro" id="IPR036388">
    <property type="entry name" value="WH-like_DNA-bd_sf"/>
</dbReference>
<dbReference type="InterPro" id="IPR036390">
    <property type="entry name" value="WH_DNA-bd_sf"/>
</dbReference>
<dbReference type="GO" id="GO:0000976">
    <property type="term" value="F:transcription cis-regulatory region binding"/>
    <property type="evidence" value="ECO:0007669"/>
    <property type="project" value="TreeGrafter"/>
</dbReference>
<comment type="similarity">
    <text evidence="1">Belongs to the LysR transcriptional regulatory family.</text>
</comment>
<evidence type="ECO:0000259" key="5">
    <source>
        <dbReference type="PROSITE" id="PS50931"/>
    </source>
</evidence>
<dbReference type="SUPFAM" id="SSF53850">
    <property type="entry name" value="Periplasmic binding protein-like II"/>
    <property type="match status" value="1"/>
</dbReference>
<evidence type="ECO:0000256" key="3">
    <source>
        <dbReference type="ARBA" id="ARBA00023125"/>
    </source>
</evidence>
<dbReference type="Gene3D" id="1.10.10.10">
    <property type="entry name" value="Winged helix-like DNA-binding domain superfamily/Winged helix DNA-binding domain"/>
    <property type="match status" value="1"/>
</dbReference>
<dbReference type="OrthoDB" id="5293066at2"/>
<comment type="caution">
    <text evidence="6">The sequence shown here is derived from an EMBL/GenBank/DDBJ whole genome shotgun (WGS) entry which is preliminary data.</text>
</comment>
<dbReference type="AlphaFoldDB" id="U2FT31"/>